<dbReference type="InterPro" id="IPR029759">
    <property type="entry name" value="GPX_AS"/>
</dbReference>
<dbReference type="InterPro" id="IPR000889">
    <property type="entry name" value="Glutathione_peroxidase"/>
</dbReference>
<dbReference type="STRING" id="83771.SAMN02910357_02341"/>
<evidence type="ECO:0000256" key="2">
    <source>
        <dbReference type="ARBA" id="ARBA00022559"/>
    </source>
</evidence>
<organism evidence="7 8">
    <name type="scientific">Succinivibrio dextrinosolvens DSM 3072</name>
    <dbReference type="NCBI Taxonomy" id="1123324"/>
    <lineage>
        <taxon>Bacteria</taxon>
        <taxon>Pseudomonadati</taxon>
        <taxon>Pseudomonadota</taxon>
        <taxon>Gammaproteobacteria</taxon>
        <taxon>Aeromonadales</taxon>
        <taxon>Succinivibrionaceae</taxon>
        <taxon>Succinivibrio</taxon>
    </lineage>
</organism>
<dbReference type="InterPro" id="IPR029760">
    <property type="entry name" value="GPX_CS"/>
</dbReference>
<dbReference type="PROSITE" id="PS00763">
    <property type="entry name" value="GLUTATHIONE_PEROXID_2"/>
    <property type="match status" value="1"/>
</dbReference>
<dbReference type="EMBL" id="FUXX01000067">
    <property type="protein sequence ID" value="SKA70123.1"/>
    <property type="molecule type" value="Genomic_DNA"/>
</dbReference>
<dbReference type="FunFam" id="3.40.30.10:FF:000010">
    <property type="entry name" value="Glutathione peroxidase"/>
    <property type="match status" value="1"/>
</dbReference>
<accession>A0A1T4VYQ9</accession>
<dbReference type="PROSITE" id="PS00460">
    <property type="entry name" value="GLUTATHIONE_PEROXID_1"/>
    <property type="match status" value="1"/>
</dbReference>
<keyword evidence="8" id="KW-1185">Reference proteome</keyword>
<feature type="active site" evidence="4">
    <location>
        <position position="35"/>
    </location>
</feature>
<dbReference type="InterPro" id="IPR036249">
    <property type="entry name" value="Thioredoxin-like_sf"/>
</dbReference>
<dbReference type="PANTHER" id="PTHR11592:SF78">
    <property type="entry name" value="GLUTATHIONE PEROXIDASE"/>
    <property type="match status" value="1"/>
</dbReference>
<dbReference type="CDD" id="cd00340">
    <property type="entry name" value="GSH_Peroxidase"/>
    <property type="match status" value="1"/>
</dbReference>
<evidence type="ECO:0000313" key="7">
    <source>
        <dbReference type="EMBL" id="SKA70123.1"/>
    </source>
</evidence>
<comment type="similarity">
    <text evidence="1 5">Belongs to the glutathione peroxidase family.</text>
</comment>
<proteinExistence type="inferred from homology"/>
<evidence type="ECO:0000256" key="4">
    <source>
        <dbReference type="PIRSR" id="PIRSR000303-1"/>
    </source>
</evidence>
<evidence type="ECO:0000259" key="6">
    <source>
        <dbReference type="PROSITE" id="PS51352"/>
    </source>
</evidence>
<evidence type="ECO:0000256" key="5">
    <source>
        <dbReference type="RuleBase" id="RU000499"/>
    </source>
</evidence>
<dbReference type="Pfam" id="PF00255">
    <property type="entry name" value="GSHPx"/>
    <property type="match status" value="1"/>
</dbReference>
<gene>
    <name evidence="7" type="ORF">SAMN02745213_02294</name>
</gene>
<dbReference type="PANTHER" id="PTHR11592">
    <property type="entry name" value="GLUTATHIONE PEROXIDASE"/>
    <property type="match status" value="1"/>
</dbReference>
<dbReference type="PRINTS" id="PR01011">
    <property type="entry name" value="GLUTPROXDASE"/>
</dbReference>
<dbReference type="GO" id="GO:0004601">
    <property type="term" value="F:peroxidase activity"/>
    <property type="evidence" value="ECO:0007669"/>
    <property type="project" value="UniProtKB-KW"/>
</dbReference>
<dbReference type="PROSITE" id="PS51355">
    <property type="entry name" value="GLUTATHIONE_PEROXID_3"/>
    <property type="match status" value="1"/>
</dbReference>
<dbReference type="InterPro" id="IPR013766">
    <property type="entry name" value="Thioredoxin_domain"/>
</dbReference>
<dbReference type="PIRSF" id="PIRSF000303">
    <property type="entry name" value="Glutathion_perox"/>
    <property type="match status" value="1"/>
</dbReference>
<dbReference type="RefSeq" id="WP_078929565.1">
    <property type="nucleotide sequence ID" value="NZ_FUXX01000067.1"/>
</dbReference>
<protein>
    <recommendedName>
        <fullName evidence="5">Glutathione peroxidase</fullName>
    </recommendedName>
</protein>
<keyword evidence="3 5" id="KW-0560">Oxidoreductase</keyword>
<dbReference type="Proteomes" id="UP000242432">
    <property type="component" value="Unassembled WGS sequence"/>
</dbReference>
<evidence type="ECO:0000256" key="1">
    <source>
        <dbReference type="ARBA" id="ARBA00006926"/>
    </source>
</evidence>
<dbReference type="PROSITE" id="PS51352">
    <property type="entry name" value="THIOREDOXIN_2"/>
    <property type="match status" value="1"/>
</dbReference>
<dbReference type="AlphaFoldDB" id="A0A1T4VYQ9"/>
<dbReference type="GO" id="GO:0034599">
    <property type="term" value="P:cellular response to oxidative stress"/>
    <property type="evidence" value="ECO:0007669"/>
    <property type="project" value="TreeGrafter"/>
</dbReference>
<evidence type="ECO:0000313" key="8">
    <source>
        <dbReference type="Proteomes" id="UP000242432"/>
    </source>
</evidence>
<dbReference type="SUPFAM" id="SSF52833">
    <property type="entry name" value="Thioredoxin-like"/>
    <property type="match status" value="1"/>
</dbReference>
<name>A0A1T4VYQ9_9GAMM</name>
<reference evidence="8" key="1">
    <citation type="submission" date="2017-02" db="EMBL/GenBank/DDBJ databases">
        <authorList>
            <person name="Varghese N."/>
            <person name="Submissions S."/>
        </authorList>
    </citation>
    <scope>NUCLEOTIDE SEQUENCE [LARGE SCALE GENOMIC DNA]</scope>
    <source>
        <strain evidence="8">DSM 3072</strain>
    </source>
</reference>
<feature type="domain" description="Thioredoxin" evidence="6">
    <location>
        <begin position="1"/>
        <end position="181"/>
    </location>
</feature>
<dbReference type="Gene3D" id="3.40.30.10">
    <property type="entry name" value="Glutaredoxin"/>
    <property type="match status" value="1"/>
</dbReference>
<keyword evidence="2 5" id="KW-0575">Peroxidase</keyword>
<evidence type="ECO:0000256" key="3">
    <source>
        <dbReference type="ARBA" id="ARBA00023002"/>
    </source>
</evidence>
<sequence>MSIYDFEVNTARGKKVSLKDYEGKVILIVNTASKCGFTPQYEELEALYNQYKDQGLEILGFPCNQFAEQEPGTADEITEFCKINYGVTFTIFEKGDVRGDNAQPLFKYLTSQKGFKGFDMKHPIAKILQDALEKNFPDYLEGDSIKWNFTKFLINRKGDVVERYEPTTTPKEMASAIEALL</sequence>